<dbReference type="PANTHER" id="PTHR31147:SF66">
    <property type="entry name" value="OS05G0315700 PROTEIN"/>
    <property type="match status" value="1"/>
</dbReference>
<dbReference type="PANTHER" id="PTHR31147">
    <property type="entry name" value="ACYL TRANSFERASE 4"/>
    <property type="match status" value="1"/>
</dbReference>
<reference evidence="3 4" key="1">
    <citation type="journal article" date="2019" name="Sci. Rep.">
        <title>A high-quality genome of Eragrostis curvula grass provides insights into Poaceae evolution and supports new strategies to enhance forage quality.</title>
        <authorList>
            <person name="Carballo J."/>
            <person name="Santos B.A.C.M."/>
            <person name="Zappacosta D."/>
            <person name="Garbus I."/>
            <person name="Selva J.P."/>
            <person name="Gallo C.A."/>
            <person name="Diaz A."/>
            <person name="Albertini E."/>
            <person name="Caccamo M."/>
            <person name="Echenique V."/>
        </authorList>
    </citation>
    <scope>NUCLEOTIDE SEQUENCE [LARGE SCALE GENOMIC DNA]</scope>
    <source>
        <strain evidence="4">cv. Victoria</strain>
        <tissue evidence="3">Leaf</tissue>
    </source>
</reference>
<dbReference type="InterPro" id="IPR023213">
    <property type="entry name" value="CAT-like_dom_sf"/>
</dbReference>
<evidence type="ECO:0000313" key="3">
    <source>
        <dbReference type="EMBL" id="TVU31424.1"/>
    </source>
</evidence>
<gene>
    <name evidence="3" type="ORF">EJB05_23108</name>
</gene>
<dbReference type="InterPro" id="IPR050898">
    <property type="entry name" value="Plant_acyltransferase"/>
</dbReference>
<dbReference type="EMBL" id="RWGY01000011">
    <property type="protein sequence ID" value="TVU31424.1"/>
    <property type="molecule type" value="Genomic_DNA"/>
</dbReference>
<dbReference type="AlphaFoldDB" id="A0A5J9V7C3"/>
<sequence>MVTFTVCRGKTELVVPARATPKETKTLSDIDDHPGHRMYIPVVEFFQPRDTINGQTSSEDPAMAIKAALGEVRVYYYPVAGRLRETTGGKLVVDCTGEGIPFAEADAAAWLDELGTPLVPPYPCVEDLLPDARDIEDVVGKPTIFLQVTRFRCGGFAIGLQFSHCIADGYGIVQFMKAIADVARGGEKAPSVTPVWGREQLMARSPPCPDYVQQKLLSLLRRDPSGTTPPASMVCRYFVFGADEVAALRRRVPEDLGASCTRFELLTAAIWRCRTAAWGGQHGTAGKRARLSFTANIRRRWEGIPPGYYGNALVYHVVDVAAGELCERPLAHAVELVREAKKDTTEEHVRSTVDFLAAMRALAADGGGGKPPLAYDEETFMVSDWTRLGEDGLDFAWAERVAGGVAKLVVPLSYYGTCRSKDGDELVVVSVLLPGQVMERFEKEMAAVWMRTN</sequence>
<accession>A0A5J9V7C3</accession>
<feature type="non-terminal residue" evidence="3">
    <location>
        <position position="1"/>
    </location>
</feature>
<protein>
    <submittedName>
        <fullName evidence="3">Uncharacterized protein</fullName>
    </submittedName>
</protein>
<dbReference type="GO" id="GO:0016747">
    <property type="term" value="F:acyltransferase activity, transferring groups other than amino-acyl groups"/>
    <property type="evidence" value="ECO:0007669"/>
    <property type="project" value="UniProtKB-ARBA"/>
</dbReference>
<keyword evidence="2" id="KW-0808">Transferase</keyword>
<proteinExistence type="inferred from homology"/>
<dbReference type="Gene3D" id="3.30.559.10">
    <property type="entry name" value="Chloramphenicol acetyltransferase-like domain"/>
    <property type="match status" value="2"/>
</dbReference>
<name>A0A5J9V7C3_9POAL</name>
<dbReference type="Pfam" id="PF02458">
    <property type="entry name" value="Transferase"/>
    <property type="match status" value="1"/>
</dbReference>
<dbReference type="Gramene" id="TVU31424">
    <property type="protein sequence ID" value="TVU31424"/>
    <property type="gene ID" value="EJB05_23108"/>
</dbReference>
<evidence type="ECO:0000256" key="2">
    <source>
        <dbReference type="ARBA" id="ARBA00022679"/>
    </source>
</evidence>
<comment type="caution">
    <text evidence="3">The sequence shown here is derived from an EMBL/GenBank/DDBJ whole genome shotgun (WGS) entry which is preliminary data.</text>
</comment>
<keyword evidence="4" id="KW-1185">Reference proteome</keyword>
<dbReference type="Proteomes" id="UP000324897">
    <property type="component" value="Chromosome 1"/>
</dbReference>
<dbReference type="OrthoDB" id="444127at2759"/>
<evidence type="ECO:0000256" key="1">
    <source>
        <dbReference type="ARBA" id="ARBA00009861"/>
    </source>
</evidence>
<evidence type="ECO:0000313" key="4">
    <source>
        <dbReference type="Proteomes" id="UP000324897"/>
    </source>
</evidence>
<organism evidence="3 4">
    <name type="scientific">Eragrostis curvula</name>
    <name type="common">weeping love grass</name>
    <dbReference type="NCBI Taxonomy" id="38414"/>
    <lineage>
        <taxon>Eukaryota</taxon>
        <taxon>Viridiplantae</taxon>
        <taxon>Streptophyta</taxon>
        <taxon>Embryophyta</taxon>
        <taxon>Tracheophyta</taxon>
        <taxon>Spermatophyta</taxon>
        <taxon>Magnoliopsida</taxon>
        <taxon>Liliopsida</taxon>
        <taxon>Poales</taxon>
        <taxon>Poaceae</taxon>
        <taxon>PACMAD clade</taxon>
        <taxon>Chloridoideae</taxon>
        <taxon>Eragrostideae</taxon>
        <taxon>Eragrostidinae</taxon>
        <taxon>Eragrostis</taxon>
    </lineage>
</organism>
<comment type="similarity">
    <text evidence="1">Belongs to the plant acyltransferase family.</text>
</comment>